<reference evidence="14 15" key="1">
    <citation type="submission" date="2019-06" db="EMBL/GenBank/DDBJ databases">
        <title>A hidden player of endosymbiotic evolution: DNA virus triggered massive gene transfer.</title>
        <authorList>
            <person name="Matsuo M."/>
            <person name="Katahata A."/>
            <person name="Tachikawa M."/>
            <person name="Minakuchi Y."/>
            <person name="Noguchi H."/>
            <person name="Toyoda A."/>
            <person name="Fujiyama A."/>
            <person name="Suzuki Y."/>
            <person name="Satoh S."/>
            <person name="Nakayama T."/>
            <person name="Kamikawa R."/>
            <person name="Nomura M."/>
            <person name="Inagaki Y."/>
            <person name="Ishida K."/>
            <person name="Obokata J."/>
        </authorList>
    </citation>
    <scope>NUCLEOTIDE SEQUENCE [LARGE SCALE GENOMIC DNA]</scope>
    <source>
        <strain evidence="14 15">MYN1</strain>
    </source>
</reference>
<dbReference type="SUPFAM" id="SSF47917">
    <property type="entry name" value="C-terminal domain of alpha and beta subunits of F1 ATP synthase"/>
    <property type="match status" value="1"/>
</dbReference>
<evidence type="ECO:0000259" key="12">
    <source>
        <dbReference type="Pfam" id="PF00006"/>
    </source>
</evidence>
<evidence type="ECO:0000256" key="8">
    <source>
        <dbReference type="ARBA" id="ARBA00023136"/>
    </source>
</evidence>
<keyword evidence="10" id="KW-0066">ATP synthesis</keyword>
<dbReference type="GO" id="GO:0043531">
    <property type="term" value="F:ADP binding"/>
    <property type="evidence" value="ECO:0007669"/>
    <property type="project" value="TreeGrafter"/>
</dbReference>
<evidence type="ECO:0000256" key="4">
    <source>
        <dbReference type="ARBA" id="ARBA00022741"/>
    </source>
</evidence>
<evidence type="ECO:0000256" key="11">
    <source>
        <dbReference type="RuleBase" id="RU000342"/>
    </source>
</evidence>
<evidence type="ECO:0000256" key="2">
    <source>
        <dbReference type="ARBA" id="ARBA00008936"/>
    </source>
</evidence>
<evidence type="ECO:0000256" key="7">
    <source>
        <dbReference type="ARBA" id="ARBA00023065"/>
    </source>
</evidence>
<evidence type="ECO:0000313" key="15">
    <source>
        <dbReference type="Proteomes" id="UP000503178"/>
    </source>
</evidence>
<dbReference type="GO" id="GO:0045259">
    <property type="term" value="C:proton-transporting ATP synthase complex"/>
    <property type="evidence" value="ECO:0007669"/>
    <property type="project" value="UniProtKB-KW"/>
</dbReference>
<dbReference type="PANTHER" id="PTHR48082">
    <property type="entry name" value="ATP SYNTHASE SUBUNIT ALPHA, MITOCHONDRIAL"/>
    <property type="match status" value="1"/>
</dbReference>
<dbReference type="GO" id="GO:0046933">
    <property type="term" value="F:proton-transporting ATP synthase activity, rotational mechanism"/>
    <property type="evidence" value="ECO:0007669"/>
    <property type="project" value="InterPro"/>
</dbReference>
<dbReference type="InterPro" id="IPR000793">
    <property type="entry name" value="ATP_synth_asu_C"/>
</dbReference>
<evidence type="ECO:0000259" key="13">
    <source>
        <dbReference type="Pfam" id="PF00306"/>
    </source>
</evidence>
<dbReference type="InterPro" id="IPR033732">
    <property type="entry name" value="ATP_synth_F1_a_nt-bd_dom"/>
</dbReference>
<keyword evidence="9" id="KW-0139">CF(1)</keyword>
<gene>
    <name evidence="14" type="primary">atp1</name>
    <name evidence="14" type="ORF">PMYN1_Mit19</name>
</gene>
<keyword evidence="5" id="KW-0375">Hydrogen ion transport</keyword>
<evidence type="ECO:0000256" key="5">
    <source>
        <dbReference type="ARBA" id="ARBA00022781"/>
    </source>
</evidence>
<evidence type="ECO:0000313" key="14">
    <source>
        <dbReference type="EMBL" id="BBL86694.1"/>
    </source>
</evidence>
<evidence type="ECO:0000256" key="10">
    <source>
        <dbReference type="ARBA" id="ARBA00023310"/>
    </source>
</evidence>
<evidence type="ECO:0000256" key="1">
    <source>
        <dbReference type="ARBA" id="ARBA00004370"/>
    </source>
</evidence>
<geneLocation type="mitochondrion" evidence="14"/>
<dbReference type="InterPro" id="IPR005294">
    <property type="entry name" value="ATP_synth_F1_asu"/>
</dbReference>
<dbReference type="AlphaFoldDB" id="A0A5K7W2R0"/>
<protein>
    <submittedName>
        <fullName evidence="14">ATP synthase subunit alpha</fullName>
    </submittedName>
</protein>
<dbReference type="CDD" id="cd01132">
    <property type="entry name" value="F1-ATPase_alpha_CD"/>
    <property type="match status" value="1"/>
</dbReference>
<evidence type="ECO:0000256" key="9">
    <source>
        <dbReference type="ARBA" id="ARBA00023196"/>
    </source>
</evidence>
<evidence type="ECO:0000256" key="3">
    <source>
        <dbReference type="ARBA" id="ARBA00022448"/>
    </source>
</evidence>
<dbReference type="FunFam" id="3.40.50.300:FF:002432">
    <property type="entry name" value="ATP synthase subunit alpha, mitochondrial"/>
    <property type="match status" value="1"/>
</dbReference>
<keyword evidence="11 14" id="KW-0496">Mitochondrion</keyword>
<evidence type="ECO:0000256" key="6">
    <source>
        <dbReference type="ARBA" id="ARBA00022840"/>
    </source>
</evidence>
<sequence length="540" mass="60586">MILLSPFFHLMPQKDKKKKTVQQSPKKLVKKKSSLKKMSGLAFSIKKVEDGIAVTRGSVPAGLGKLVYFLDPYQVPTRTFPGIVMASDKKSTIIFALAQNYLLTTDLLVTILRSFNGSLKTDFVIDVQISRLLGQSLDIFGNGNFIKKNSLKKLLPKPQNGIAKRVSVWRPLITGIKVIDCLFPIGLGQRQLIIGDRYTGKTTIAVDTILSQRKTKMKCIFVSIAQKQSAVNKLISTFKKEQAFHYTTLISANASDPVALQFLAPYTGCSLAEIFSTLGGDSLIVYDDLSKHSVAYRQMALLLRKSPGRDAFPSDIFYLHSTLLERAGQYFSGSLTALPVIETLGRDVSAFIPTNIISITDGQIFLDSGYFNRGILPAVNVSLSVSRVGSKSQYPCLGYMSKWIKMKITEFRGLESLLSFADDVDNLTALKLKFGLRLSEFLCQMKSEVCSCYDQLLLFALVFKGALKFVAANKVSMFIDFFVSWSNEFLLRHEISLKQYYVSFSNTWYFNFGDKKFMERKGFVNFYCYILNLFIKGLPK</sequence>
<dbReference type="GO" id="GO:0005739">
    <property type="term" value="C:mitochondrion"/>
    <property type="evidence" value="ECO:0007669"/>
    <property type="project" value="UniProtKB-SubCell"/>
</dbReference>
<organism evidence="14 15">
    <name type="scientific">Paulinella micropora</name>
    <dbReference type="NCBI Taxonomy" id="1928728"/>
    <lineage>
        <taxon>Eukaryota</taxon>
        <taxon>Sar</taxon>
        <taxon>Rhizaria</taxon>
        <taxon>Cercozoa</taxon>
        <taxon>Imbricatea</taxon>
        <taxon>Silicofilosea</taxon>
        <taxon>Euglyphida</taxon>
        <taxon>Paulinellidae</taxon>
        <taxon>Paulinella</taxon>
    </lineage>
</organism>
<dbReference type="RefSeq" id="YP_009709953.1">
    <property type="nucleotide sequence ID" value="NC_045137.1"/>
</dbReference>
<dbReference type="Pfam" id="PF00306">
    <property type="entry name" value="ATP-synt_ab_C"/>
    <property type="match status" value="1"/>
</dbReference>
<dbReference type="PROSITE" id="PS00152">
    <property type="entry name" value="ATPASE_ALPHA_BETA"/>
    <property type="match status" value="1"/>
</dbReference>
<dbReference type="Pfam" id="PF00006">
    <property type="entry name" value="ATP-synt_ab"/>
    <property type="match status" value="1"/>
</dbReference>
<dbReference type="GeneID" id="42317588"/>
<dbReference type="SUPFAM" id="SSF52540">
    <property type="entry name" value="P-loop containing nucleoside triphosphate hydrolases"/>
    <property type="match status" value="1"/>
</dbReference>
<dbReference type="InterPro" id="IPR027417">
    <property type="entry name" value="P-loop_NTPase"/>
</dbReference>
<keyword evidence="15" id="KW-1185">Reference proteome</keyword>
<accession>A0A5K7W2R0</accession>
<dbReference type="InterPro" id="IPR020003">
    <property type="entry name" value="ATPase_a/bsu_AS"/>
</dbReference>
<comment type="subcellular location">
    <subcellularLocation>
        <location evidence="1">Membrane</location>
    </subcellularLocation>
    <subcellularLocation>
        <location evidence="11">Mitochondrion</location>
    </subcellularLocation>
</comment>
<keyword evidence="8" id="KW-0472">Membrane</keyword>
<keyword evidence="4" id="KW-0547">Nucleotide-binding</keyword>
<feature type="domain" description="ATPase F1/V1/A1 complex alpha/beta subunit nucleotide-binding" evidence="12">
    <location>
        <begin position="175"/>
        <end position="386"/>
    </location>
</feature>
<name>A0A5K7W2R0_9EUKA</name>
<dbReference type="Proteomes" id="UP000503178">
    <property type="component" value="Mitochondrion MT"/>
</dbReference>
<keyword evidence="7" id="KW-0406">Ion transport</keyword>
<comment type="similarity">
    <text evidence="2">Belongs to the ATPase alpha/beta chains family.</text>
</comment>
<dbReference type="GO" id="GO:0005524">
    <property type="term" value="F:ATP binding"/>
    <property type="evidence" value="ECO:0007669"/>
    <property type="project" value="UniProtKB-KW"/>
</dbReference>
<feature type="domain" description="ATP synthase alpha subunit C-terminal" evidence="13">
    <location>
        <begin position="400"/>
        <end position="484"/>
    </location>
</feature>
<keyword evidence="6" id="KW-0067">ATP-binding</keyword>
<proteinExistence type="inferred from homology"/>
<dbReference type="InterPro" id="IPR000194">
    <property type="entry name" value="ATPase_F1/V1/A1_a/bsu_nucl-bd"/>
</dbReference>
<keyword evidence="3" id="KW-0813">Transport</keyword>
<dbReference type="Gene3D" id="3.40.50.12240">
    <property type="match status" value="1"/>
</dbReference>
<dbReference type="EMBL" id="LC490352">
    <property type="protein sequence ID" value="BBL86694.1"/>
    <property type="molecule type" value="Genomic_DNA"/>
</dbReference>
<dbReference type="PANTHER" id="PTHR48082:SF2">
    <property type="entry name" value="ATP SYNTHASE SUBUNIT ALPHA, MITOCHONDRIAL"/>
    <property type="match status" value="1"/>
</dbReference>